<evidence type="ECO:0000256" key="2">
    <source>
        <dbReference type="SAM" id="SignalP"/>
    </source>
</evidence>
<dbReference type="InterPro" id="IPR005064">
    <property type="entry name" value="BUG"/>
</dbReference>
<dbReference type="SUPFAM" id="SSF53850">
    <property type="entry name" value="Periplasmic binding protein-like II"/>
    <property type="match status" value="1"/>
</dbReference>
<evidence type="ECO:0000256" key="1">
    <source>
        <dbReference type="ARBA" id="ARBA00006987"/>
    </source>
</evidence>
<dbReference type="PANTHER" id="PTHR42928">
    <property type="entry name" value="TRICARBOXYLATE-BINDING PROTEIN"/>
    <property type="match status" value="1"/>
</dbReference>
<dbReference type="InterPro" id="IPR042100">
    <property type="entry name" value="Bug_dom1"/>
</dbReference>
<name>A0A3M6QUC6_9BURK</name>
<dbReference type="PANTHER" id="PTHR42928:SF5">
    <property type="entry name" value="BLR1237 PROTEIN"/>
    <property type="match status" value="1"/>
</dbReference>
<evidence type="ECO:0000313" key="3">
    <source>
        <dbReference type="EMBL" id="RMX06634.1"/>
    </source>
</evidence>
<dbReference type="Gene3D" id="3.40.190.150">
    <property type="entry name" value="Bordetella uptake gene, domain 1"/>
    <property type="match status" value="1"/>
</dbReference>
<feature type="signal peptide" evidence="2">
    <location>
        <begin position="1"/>
        <end position="25"/>
    </location>
</feature>
<accession>A0A3M6QUC6</accession>
<dbReference type="CDD" id="cd07012">
    <property type="entry name" value="PBP2_Bug_TTT"/>
    <property type="match status" value="1"/>
</dbReference>
<dbReference type="OrthoDB" id="8678477at2"/>
<protein>
    <submittedName>
        <fullName evidence="3">Tripartite tricarboxylate transporter substrate binding protein</fullName>
    </submittedName>
</protein>
<keyword evidence="4" id="KW-1185">Reference proteome</keyword>
<evidence type="ECO:0000313" key="4">
    <source>
        <dbReference type="Proteomes" id="UP000278006"/>
    </source>
</evidence>
<dbReference type="Pfam" id="PF03401">
    <property type="entry name" value="TctC"/>
    <property type="match status" value="1"/>
</dbReference>
<organism evidence="3 4">
    <name type="scientific">Corticibacter populi</name>
    <dbReference type="NCBI Taxonomy" id="1550736"/>
    <lineage>
        <taxon>Bacteria</taxon>
        <taxon>Pseudomonadati</taxon>
        <taxon>Pseudomonadota</taxon>
        <taxon>Betaproteobacteria</taxon>
        <taxon>Burkholderiales</taxon>
        <taxon>Comamonadaceae</taxon>
        <taxon>Corticibacter</taxon>
    </lineage>
</organism>
<comment type="similarity">
    <text evidence="1">Belongs to the UPF0065 (bug) family.</text>
</comment>
<dbReference type="Gene3D" id="3.40.190.10">
    <property type="entry name" value="Periplasmic binding protein-like II"/>
    <property type="match status" value="1"/>
</dbReference>
<feature type="chain" id="PRO_5018175185" evidence="2">
    <location>
        <begin position="26"/>
        <end position="324"/>
    </location>
</feature>
<dbReference type="PIRSF" id="PIRSF017082">
    <property type="entry name" value="YflP"/>
    <property type="match status" value="1"/>
</dbReference>
<dbReference type="Proteomes" id="UP000278006">
    <property type="component" value="Unassembled WGS sequence"/>
</dbReference>
<sequence length="324" mass="33921">MQRKTFIRGALALAAVPLVGTRAMAQAKGGTIRFIVPYPPGGAGDQVTRLVAHEASSVLGQPIVIENRGGAAGMIAAQAVLQAEPDGATFYVGANAPLVINQAIYSKMAYDPAKDFVPVAGMGRASLLLVARNSLGVHNLEELVEAAKKAPNPLSMGSASSGNITHLAGEYAASQLGFKVSHIPFPGSAPAITAMLGDHIDIMFDALPSCIQHARAGRITPIAILDKQRFPLLPDVPSMQELGHPELDAAAWFGVAARTGTPQPAIDGLNQAINAALKKPELVEKLRNIGALPMPGSPEQFAQFIAAERRQWMPLAQSLGVKAD</sequence>
<dbReference type="RefSeq" id="WP_122228294.1">
    <property type="nucleotide sequence ID" value="NZ_RDQO01000002.1"/>
</dbReference>
<keyword evidence="2" id="KW-0732">Signal</keyword>
<comment type="caution">
    <text evidence="3">The sequence shown here is derived from an EMBL/GenBank/DDBJ whole genome shotgun (WGS) entry which is preliminary data.</text>
</comment>
<reference evidence="3 4" key="1">
    <citation type="submission" date="2018-10" db="EMBL/GenBank/DDBJ databases">
        <title>Draft genome of Cortibacter populi DSM10536.</title>
        <authorList>
            <person name="Bernier A.-M."/>
            <person name="Bernard K."/>
        </authorList>
    </citation>
    <scope>NUCLEOTIDE SEQUENCE [LARGE SCALE GENOMIC DNA]</scope>
    <source>
        <strain evidence="3 4">DSM 105136</strain>
    </source>
</reference>
<proteinExistence type="inferred from homology"/>
<dbReference type="EMBL" id="RDQO01000002">
    <property type="protein sequence ID" value="RMX06634.1"/>
    <property type="molecule type" value="Genomic_DNA"/>
</dbReference>
<gene>
    <name evidence="3" type="ORF">D8I35_08980</name>
</gene>
<dbReference type="AlphaFoldDB" id="A0A3M6QUC6"/>